<keyword evidence="5" id="KW-1185">Reference proteome</keyword>
<feature type="chain" id="PRO_5038307478" evidence="2">
    <location>
        <begin position="23"/>
        <end position="357"/>
    </location>
</feature>
<feature type="signal peptide" evidence="2">
    <location>
        <begin position="1"/>
        <end position="22"/>
    </location>
</feature>
<dbReference type="AlphaFoldDB" id="A0A511FIW3"/>
<evidence type="ECO:0000313" key="6">
    <source>
        <dbReference type="Proteomes" id="UP000564629"/>
    </source>
</evidence>
<organism evidence="3 5">
    <name type="scientific">Cellulomonas hominis</name>
    <dbReference type="NCBI Taxonomy" id="156981"/>
    <lineage>
        <taxon>Bacteria</taxon>
        <taxon>Bacillati</taxon>
        <taxon>Actinomycetota</taxon>
        <taxon>Actinomycetes</taxon>
        <taxon>Micrococcales</taxon>
        <taxon>Cellulomonadaceae</taxon>
        <taxon>Cellulomonas</taxon>
    </lineage>
</organism>
<accession>A0A511FIW3</accession>
<dbReference type="RefSeq" id="WP_146840203.1">
    <property type="nucleotide sequence ID" value="NZ_BJVQ01000071.1"/>
</dbReference>
<feature type="coiled-coil region" evidence="1">
    <location>
        <begin position="60"/>
        <end position="87"/>
    </location>
</feature>
<sequence>MTRPTAARLALASVSCVALLLAGCSGGGGGGGDGDKKSSAFEWEPGPLDAYQARIYGYSLDAEEQSQEELQAQSDEQNRRVEELVAACMQEQGFDYIPNDQNSGQVFTGDELDVDWGTVEFAEKYGYGISTDPWGNEDIEPTEWVDPNQEYVESMSESEQLAYQEALWGPTQEYVEGEEPQEYDWTQSGCYGAAQHEVYEGGLEADDFGSLQDELSTFYETVQADPRMAELNAKWASCMADAGFDGVTDMNESTQPLYDEWSAMQGWEDPEYQALMETWDWEAEPDGPPQPEPDADELAAFTKKEIAQAVADFGCQEKVEYSKTQMEIDHELQQEFVDAHRDDLEAWASAAEAKRDA</sequence>
<protein>
    <submittedName>
        <fullName evidence="3">Uncharacterized protein</fullName>
    </submittedName>
</protein>
<evidence type="ECO:0000256" key="2">
    <source>
        <dbReference type="SAM" id="SignalP"/>
    </source>
</evidence>
<name>A0A511FIW3_9CELL</name>
<evidence type="ECO:0000256" key="1">
    <source>
        <dbReference type="SAM" id="Coils"/>
    </source>
</evidence>
<evidence type="ECO:0000313" key="3">
    <source>
        <dbReference type="EMBL" id="GEL48297.1"/>
    </source>
</evidence>
<gene>
    <name evidence="3" type="ORF">CHO01_34130</name>
    <name evidence="4" type="ORF">HNR08_001974</name>
</gene>
<proteinExistence type="predicted"/>
<dbReference type="Proteomes" id="UP000564629">
    <property type="component" value="Unassembled WGS sequence"/>
</dbReference>
<dbReference type="PROSITE" id="PS51257">
    <property type="entry name" value="PROKAR_LIPOPROTEIN"/>
    <property type="match status" value="1"/>
</dbReference>
<comment type="caution">
    <text evidence="3">The sequence shown here is derived from an EMBL/GenBank/DDBJ whole genome shotgun (WGS) entry which is preliminary data.</text>
</comment>
<dbReference type="EMBL" id="JACHDN010000001">
    <property type="protein sequence ID" value="MBB5473238.1"/>
    <property type="molecule type" value="Genomic_DNA"/>
</dbReference>
<dbReference type="Proteomes" id="UP000321723">
    <property type="component" value="Unassembled WGS sequence"/>
</dbReference>
<keyword evidence="2" id="KW-0732">Signal</keyword>
<reference evidence="3 5" key="1">
    <citation type="submission" date="2019-07" db="EMBL/GenBank/DDBJ databases">
        <title>Whole genome shotgun sequence of Cellulomonas hominis NBRC 16055.</title>
        <authorList>
            <person name="Hosoyama A."/>
            <person name="Uohara A."/>
            <person name="Ohji S."/>
            <person name="Ichikawa N."/>
        </authorList>
    </citation>
    <scope>NUCLEOTIDE SEQUENCE [LARGE SCALE GENOMIC DNA]</scope>
    <source>
        <strain evidence="3 5">NBRC 16055</strain>
    </source>
</reference>
<evidence type="ECO:0000313" key="5">
    <source>
        <dbReference type="Proteomes" id="UP000321723"/>
    </source>
</evidence>
<dbReference type="EMBL" id="BJVQ01000071">
    <property type="protein sequence ID" value="GEL48297.1"/>
    <property type="molecule type" value="Genomic_DNA"/>
</dbReference>
<evidence type="ECO:0000313" key="4">
    <source>
        <dbReference type="EMBL" id="MBB5473238.1"/>
    </source>
</evidence>
<dbReference type="OrthoDB" id="3403621at2"/>
<keyword evidence="1" id="KW-0175">Coiled coil</keyword>
<reference evidence="4 6" key="2">
    <citation type="submission" date="2020-08" db="EMBL/GenBank/DDBJ databases">
        <title>Sequencing the genomes of 1000 actinobacteria strains.</title>
        <authorList>
            <person name="Klenk H.-P."/>
        </authorList>
    </citation>
    <scope>NUCLEOTIDE SEQUENCE [LARGE SCALE GENOMIC DNA]</scope>
    <source>
        <strain evidence="4 6">DSM 9581</strain>
    </source>
</reference>